<name>A0A7Z7LCM0_9BACT</name>
<dbReference type="InterPro" id="IPR000845">
    <property type="entry name" value="Nucleoside_phosphorylase_d"/>
</dbReference>
<dbReference type="GO" id="GO:0004850">
    <property type="term" value="F:uridine phosphorylase activity"/>
    <property type="evidence" value="ECO:0007669"/>
    <property type="project" value="UniProtKB-EC"/>
</dbReference>
<evidence type="ECO:0000256" key="1">
    <source>
        <dbReference type="ARBA" id="ARBA00011888"/>
    </source>
</evidence>
<keyword evidence="6" id="KW-1185">Reference proteome</keyword>
<feature type="domain" description="Nucleoside phosphorylase" evidence="4">
    <location>
        <begin position="8"/>
        <end position="166"/>
    </location>
</feature>
<organism evidence="5 6">
    <name type="scientific">Mesotoga infera</name>
    <dbReference type="NCBI Taxonomy" id="1236046"/>
    <lineage>
        <taxon>Bacteria</taxon>
        <taxon>Thermotogati</taxon>
        <taxon>Thermotogota</taxon>
        <taxon>Thermotogae</taxon>
        <taxon>Kosmotogales</taxon>
        <taxon>Kosmotogaceae</taxon>
        <taxon>Mesotoga</taxon>
    </lineage>
</organism>
<dbReference type="Pfam" id="PF01048">
    <property type="entry name" value="PNP_UDP_1"/>
    <property type="match status" value="1"/>
</dbReference>
<protein>
    <recommendedName>
        <fullName evidence="2">Uridine phosphorylase</fullName>
        <ecNumber evidence="1">2.4.2.3</ecNumber>
    </recommendedName>
</protein>
<dbReference type="SUPFAM" id="SSF53167">
    <property type="entry name" value="Purine and uridine phosphorylases"/>
    <property type="match status" value="1"/>
</dbReference>
<evidence type="ECO:0000313" key="5">
    <source>
        <dbReference type="EMBL" id="SSC11568.1"/>
    </source>
</evidence>
<evidence type="ECO:0000256" key="2">
    <source>
        <dbReference type="ARBA" id="ARBA00021980"/>
    </source>
</evidence>
<dbReference type="Proteomes" id="UP000250796">
    <property type="component" value="Chromosome MESINF"/>
</dbReference>
<sequence length="183" mass="20068">MAIAVEELRTLGVHTLIRVGSAGSFQKKLKMGEGVIVTGAVRDDGTSSSYVPEIYPAVSHHHVLRALEKAASIIEHRCHMGIVLSTDSYYGARFNCETAKMIELLKKANTLCVEMESSTLLTLGGVFGLRTGSILTIREEIGEDEKPVTQAGEIFEDGLEKCIQISIKALELIIEKDKLFKFD</sequence>
<reference evidence="5 6" key="1">
    <citation type="submission" date="2017-01" db="EMBL/GenBank/DDBJ databases">
        <authorList>
            <person name="Erauso G."/>
        </authorList>
    </citation>
    <scope>NUCLEOTIDE SEQUENCE [LARGE SCALE GENOMIC DNA]</scope>
    <source>
        <strain evidence="5">MESINF1</strain>
    </source>
</reference>
<evidence type="ECO:0000313" key="6">
    <source>
        <dbReference type="Proteomes" id="UP000250796"/>
    </source>
</evidence>
<proteinExistence type="predicted"/>
<dbReference type="AlphaFoldDB" id="A0A7Z7LCM0"/>
<dbReference type="PANTHER" id="PTHR43691:SF11">
    <property type="entry name" value="FI09636P-RELATED"/>
    <property type="match status" value="1"/>
</dbReference>
<gene>
    <name evidence="5" type="ORF">MESINF_0119</name>
</gene>
<dbReference type="PANTHER" id="PTHR43691">
    <property type="entry name" value="URIDINE PHOSPHORYLASE"/>
    <property type="match status" value="1"/>
</dbReference>
<evidence type="ECO:0000259" key="4">
    <source>
        <dbReference type="Pfam" id="PF01048"/>
    </source>
</evidence>
<dbReference type="InterPro" id="IPR035994">
    <property type="entry name" value="Nucleoside_phosphorylase_sf"/>
</dbReference>
<comment type="catalytic activity">
    <reaction evidence="3">
        <text>uridine + phosphate = alpha-D-ribose 1-phosphate + uracil</text>
        <dbReference type="Rhea" id="RHEA:24388"/>
        <dbReference type="ChEBI" id="CHEBI:16704"/>
        <dbReference type="ChEBI" id="CHEBI:17568"/>
        <dbReference type="ChEBI" id="CHEBI:43474"/>
        <dbReference type="ChEBI" id="CHEBI:57720"/>
        <dbReference type="EC" id="2.4.2.3"/>
    </reaction>
</comment>
<dbReference type="GO" id="GO:0005829">
    <property type="term" value="C:cytosol"/>
    <property type="evidence" value="ECO:0007669"/>
    <property type="project" value="TreeGrafter"/>
</dbReference>
<dbReference type="KEGG" id="minf:MESINF_0119"/>
<dbReference type="GO" id="GO:0009116">
    <property type="term" value="P:nucleoside metabolic process"/>
    <property type="evidence" value="ECO:0007669"/>
    <property type="project" value="InterPro"/>
</dbReference>
<dbReference type="Gene3D" id="3.40.50.1580">
    <property type="entry name" value="Nucleoside phosphorylase domain"/>
    <property type="match status" value="1"/>
</dbReference>
<accession>A0A7Z7LCM0</accession>
<evidence type="ECO:0000256" key="3">
    <source>
        <dbReference type="ARBA" id="ARBA00048447"/>
    </source>
</evidence>
<dbReference type="EC" id="2.4.2.3" evidence="1"/>
<dbReference type="EMBL" id="LS974202">
    <property type="protein sequence ID" value="SSC11568.1"/>
    <property type="molecule type" value="Genomic_DNA"/>
</dbReference>